<organism evidence="1">
    <name type="scientific">marine sediment metagenome</name>
    <dbReference type="NCBI Taxonomy" id="412755"/>
    <lineage>
        <taxon>unclassified sequences</taxon>
        <taxon>metagenomes</taxon>
        <taxon>ecological metagenomes</taxon>
    </lineage>
</organism>
<name>X1ITD1_9ZZZZ</name>
<proteinExistence type="predicted"/>
<dbReference type="EMBL" id="BARU01032561">
    <property type="protein sequence ID" value="GAH72500.1"/>
    <property type="molecule type" value="Genomic_DNA"/>
</dbReference>
<protein>
    <submittedName>
        <fullName evidence="1">Uncharacterized protein</fullName>
    </submittedName>
</protein>
<dbReference type="AlphaFoldDB" id="X1ITD1"/>
<sequence>SDGDPLYCKACYDDMTEKEKEEGFSNYRALVNKVG</sequence>
<reference evidence="1" key="1">
    <citation type="journal article" date="2014" name="Front. Microbiol.">
        <title>High frequency of phylogenetically diverse reductive dehalogenase-homologous genes in deep subseafloor sedimentary metagenomes.</title>
        <authorList>
            <person name="Kawai M."/>
            <person name="Futagami T."/>
            <person name="Toyoda A."/>
            <person name="Takaki Y."/>
            <person name="Nishi S."/>
            <person name="Hori S."/>
            <person name="Arai W."/>
            <person name="Tsubouchi T."/>
            <person name="Morono Y."/>
            <person name="Uchiyama I."/>
            <person name="Ito T."/>
            <person name="Fujiyama A."/>
            <person name="Inagaki F."/>
            <person name="Takami H."/>
        </authorList>
    </citation>
    <scope>NUCLEOTIDE SEQUENCE</scope>
    <source>
        <strain evidence="1">Expedition CK06-06</strain>
    </source>
</reference>
<gene>
    <name evidence="1" type="ORF">S03H2_51339</name>
</gene>
<comment type="caution">
    <text evidence="1">The sequence shown here is derived from an EMBL/GenBank/DDBJ whole genome shotgun (WGS) entry which is preliminary data.</text>
</comment>
<evidence type="ECO:0000313" key="1">
    <source>
        <dbReference type="EMBL" id="GAH72500.1"/>
    </source>
</evidence>
<feature type="non-terminal residue" evidence="1">
    <location>
        <position position="1"/>
    </location>
</feature>
<accession>X1ITD1</accession>